<dbReference type="InterPro" id="IPR023415">
    <property type="entry name" value="LDLR_class-A_CS"/>
</dbReference>
<dbReference type="SMART" id="SM00060">
    <property type="entry name" value="FN3"/>
    <property type="match status" value="2"/>
</dbReference>
<evidence type="ECO:0000256" key="18">
    <source>
        <dbReference type="ARBA" id="ARBA00023136"/>
    </source>
</evidence>
<feature type="disulfide bond" evidence="25">
    <location>
        <begin position="1327"/>
        <end position="1342"/>
    </location>
</feature>
<keyword evidence="13" id="KW-0254">Endocytosis</keyword>
<evidence type="ECO:0000256" key="9">
    <source>
        <dbReference type="ARBA" id="ARBA00013467"/>
    </source>
</evidence>
<dbReference type="PANTHER" id="PTHR12106:SF27">
    <property type="entry name" value="SORTILIN-RELATED RECEPTOR"/>
    <property type="match status" value="1"/>
</dbReference>
<dbReference type="SMART" id="SM00135">
    <property type="entry name" value="LY"/>
    <property type="match status" value="5"/>
</dbReference>
<dbReference type="InterPro" id="IPR031778">
    <property type="entry name" value="Sortilin_N"/>
</dbReference>
<dbReference type="InterPro" id="IPR036055">
    <property type="entry name" value="LDL_receptor-like_sf"/>
</dbReference>
<keyword evidence="10" id="KW-0813">Transport</keyword>
<feature type="disulfide bond" evidence="25">
    <location>
        <begin position="1165"/>
        <end position="1183"/>
    </location>
</feature>
<name>A0ABM1SXU8_LIMPO</name>
<dbReference type="PROSITE" id="PS01209">
    <property type="entry name" value="LDLRA_1"/>
    <property type="match status" value="4"/>
</dbReference>
<evidence type="ECO:0000256" key="14">
    <source>
        <dbReference type="ARBA" id="ARBA00022737"/>
    </source>
</evidence>
<dbReference type="CDD" id="cd00112">
    <property type="entry name" value="LDLa"/>
    <property type="match status" value="7"/>
</dbReference>
<keyword evidence="20" id="KW-0675">Receptor</keyword>
<evidence type="ECO:0000256" key="24">
    <source>
        <dbReference type="ARBA" id="ARBA00032450"/>
    </source>
</evidence>
<evidence type="ECO:0000256" key="25">
    <source>
        <dbReference type="PROSITE-ProRule" id="PRU00124"/>
    </source>
</evidence>
<dbReference type="SUPFAM" id="SSF110296">
    <property type="entry name" value="Oligoxyloglucan reducing end-specific cellobiohydrolase"/>
    <property type="match status" value="1"/>
</dbReference>
<feature type="disulfide bond" evidence="25">
    <location>
        <begin position="1260"/>
        <end position="1278"/>
    </location>
</feature>
<feature type="signal peptide" evidence="27">
    <location>
        <begin position="1"/>
        <end position="30"/>
    </location>
</feature>
<dbReference type="Gene3D" id="2.130.10.10">
    <property type="entry name" value="YVTN repeat-like/Quinoprotein amine dehydrogenase"/>
    <property type="match status" value="1"/>
</dbReference>
<evidence type="ECO:0000256" key="15">
    <source>
        <dbReference type="ARBA" id="ARBA00022753"/>
    </source>
</evidence>
<dbReference type="PROSITE" id="PS50853">
    <property type="entry name" value="FN3"/>
    <property type="match status" value="1"/>
</dbReference>
<dbReference type="PRINTS" id="PR00261">
    <property type="entry name" value="LDLRECEPTOR"/>
</dbReference>
<accession>A0ABM1SXU8</accession>
<dbReference type="Gene3D" id="2.60.40.10">
    <property type="entry name" value="Immunoglobulins"/>
    <property type="match status" value="1"/>
</dbReference>
<dbReference type="CDD" id="cd00063">
    <property type="entry name" value="FN3"/>
    <property type="match status" value="1"/>
</dbReference>
<feature type="disulfide bond" evidence="25">
    <location>
        <begin position="1216"/>
        <end position="1231"/>
    </location>
</feature>
<dbReference type="Gene3D" id="2.10.70.80">
    <property type="match status" value="1"/>
</dbReference>
<evidence type="ECO:0000256" key="2">
    <source>
        <dbReference type="ARBA" id="ARBA00004158"/>
    </source>
</evidence>
<dbReference type="Pfam" id="PF15902">
    <property type="entry name" value="Sortilin-Vps10"/>
    <property type="match status" value="1"/>
</dbReference>
<feature type="disulfide bond" evidence="25">
    <location>
        <begin position="1138"/>
        <end position="1153"/>
    </location>
</feature>
<dbReference type="PANTHER" id="PTHR12106">
    <property type="entry name" value="SORTILIN RELATED"/>
    <property type="match status" value="1"/>
</dbReference>
<dbReference type="SMART" id="SM00192">
    <property type="entry name" value="LDLa"/>
    <property type="match status" value="7"/>
</dbReference>
<feature type="disulfide bond" evidence="25">
    <location>
        <begin position="1272"/>
        <end position="1287"/>
    </location>
</feature>
<dbReference type="Gene3D" id="4.10.400.10">
    <property type="entry name" value="Low-density Lipoprotein Receptor"/>
    <property type="match status" value="7"/>
</dbReference>
<feature type="repeat" description="LDL-receptor class B" evidence="26">
    <location>
        <begin position="965"/>
        <end position="1007"/>
    </location>
</feature>
<keyword evidence="15" id="KW-0967">Endosome</keyword>
<evidence type="ECO:0000313" key="29">
    <source>
        <dbReference type="Proteomes" id="UP000694941"/>
    </source>
</evidence>
<evidence type="ECO:0000256" key="22">
    <source>
        <dbReference type="ARBA" id="ARBA00023329"/>
    </source>
</evidence>
<evidence type="ECO:0000256" key="11">
    <source>
        <dbReference type="ARBA" id="ARBA00022475"/>
    </source>
</evidence>
<evidence type="ECO:0000256" key="6">
    <source>
        <dbReference type="ARBA" id="ARBA00004480"/>
    </source>
</evidence>
<dbReference type="InterPro" id="IPR000033">
    <property type="entry name" value="LDLR_classB_rpt"/>
</dbReference>
<feature type="disulfide bond" evidence="25">
    <location>
        <begin position="1396"/>
        <end position="1408"/>
    </location>
</feature>
<evidence type="ECO:0000256" key="26">
    <source>
        <dbReference type="PROSITE-ProRule" id="PRU00461"/>
    </source>
</evidence>
<gene>
    <name evidence="30" type="primary">LOC106464933</name>
</gene>
<dbReference type="Pfam" id="PF00041">
    <property type="entry name" value="fn3"/>
    <property type="match status" value="1"/>
</dbReference>
<dbReference type="InterPro" id="IPR036116">
    <property type="entry name" value="FN3_sf"/>
</dbReference>
<organism evidence="29 30">
    <name type="scientific">Limulus polyphemus</name>
    <name type="common">Atlantic horseshoe crab</name>
    <dbReference type="NCBI Taxonomy" id="6850"/>
    <lineage>
        <taxon>Eukaryota</taxon>
        <taxon>Metazoa</taxon>
        <taxon>Ecdysozoa</taxon>
        <taxon>Arthropoda</taxon>
        <taxon>Chelicerata</taxon>
        <taxon>Merostomata</taxon>
        <taxon>Xiphosura</taxon>
        <taxon>Limulidae</taxon>
        <taxon>Limulus</taxon>
    </lineage>
</organism>
<evidence type="ECO:0000256" key="8">
    <source>
        <dbReference type="ARBA" id="ARBA00007041"/>
    </source>
</evidence>
<feature type="disulfide bond" evidence="25">
    <location>
        <begin position="1126"/>
        <end position="1144"/>
    </location>
</feature>
<dbReference type="PROSITE" id="PS51120">
    <property type="entry name" value="LDLRB"/>
    <property type="match status" value="2"/>
</dbReference>
<evidence type="ECO:0000256" key="1">
    <source>
        <dbReference type="ARBA" id="ARBA00004115"/>
    </source>
</evidence>
<evidence type="ECO:0000313" key="30">
    <source>
        <dbReference type="RefSeq" id="XP_022248454.1"/>
    </source>
</evidence>
<feature type="disulfide bond" evidence="25">
    <location>
        <begin position="1119"/>
        <end position="1131"/>
    </location>
</feature>
<keyword evidence="22" id="KW-0968">Cytoplasmic vesicle</keyword>
<evidence type="ECO:0000256" key="10">
    <source>
        <dbReference type="ARBA" id="ARBA00022448"/>
    </source>
</evidence>
<evidence type="ECO:0000259" key="28">
    <source>
        <dbReference type="PROSITE" id="PS50853"/>
    </source>
</evidence>
<feature type="disulfide bond" evidence="25">
    <location>
        <begin position="1158"/>
        <end position="1170"/>
    </location>
</feature>
<evidence type="ECO:0000256" key="21">
    <source>
        <dbReference type="ARBA" id="ARBA00023180"/>
    </source>
</evidence>
<keyword evidence="16" id="KW-0256">Endoplasmic reticulum</keyword>
<comment type="caution">
    <text evidence="25">Lacks conserved residue(s) required for the propagation of feature annotation.</text>
</comment>
<feature type="repeat" description="LDL-receptor class B" evidence="26">
    <location>
        <begin position="827"/>
        <end position="870"/>
    </location>
</feature>
<dbReference type="SMART" id="SM00602">
    <property type="entry name" value="VPS10"/>
    <property type="match status" value="1"/>
</dbReference>
<dbReference type="InterPro" id="IPR015943">
    <property type="entry name" value="WD40/YVTN_repeat-like_dom_sf"/>
</dbReference>
<dbReference type="RefSeq" id="XP_022248454.1">
    <property type="nucleotide sequence ID" value="XM_022392746.1"/>
</dbReference>
<keyword evidence="18" id="KW-0472">Membrane</keyword>
<keyword evidence="12" id="KW-0245">EGF-like domain</keyword>
<proteinExistence type="inferred from homology"/>
<feature type="domain" description="Fibronectin type-III" evidence="28">
    <location>
        <begin position="1573"/>
        <end position="1663"/>
    </location>
</feature>
<dbReference type="InterPro" id="IPR011042">
    <property type="entry name" value="6-blade_b-propeller_TolB-like"/>
</dbReference>
<dbReference type="Pfam" id="PF00058">
    <property type="entry name" value="Ldl_recept_b"/>
    <property type="match status" value="2"/>
</dbReference>
<feature type="disulfide bond" evidence="25">
    <location>
        <begin position="1368"/>
        <end position="1383"/>
    </location>
</feature>
<keyword evidence="17" id="KW-0333">Golgi apparatus</keyword>
<protein>
    <recommendedName>
        <fullName evidence="9">Sortilin-related receptor</fullName>
    </recommendedName>
    <alternativeName>
        <fullName evidence="23">Low-density lipoprotein receptor relative with 11 ligand-binding repeats</fullName>
    </alternativeName>
    <alternativeName>
        <fullName evidence="24">Sorting protein-related receptor containing LDLR class A repeats</fullName>
    </alternativeName>
</protein>
<dbReference type="Pfam" id="PF15901">
    <property type="entry name" value="Sortilin_C"/>
    <property type="match status" value="1"/>
</dbReference>
<evidence type="ECO:0000256" key="23">
    <source>
        <dbReference type="ARBA" id="ARBA00029896"/>
    </source>
</evidence>
<dbReference type="SUPFAM" id="SSF49265">
    <property type="entry name" value="Fibronectin type III"/>
    <property type="match status" value="1"/>
</dbReference>
<feature type="disulfide bond" evidence="25">
    <location>
        <begin position="1403"/>
        <end position="1421"/>
    </location>
</feature>
<keyword evidence="29" id="KW-1185">Reference proteome</keyword>
<feature type="disulfide bond" evidence="25">
    <location>
        <begin position="1253"/>
        <end position="1265"/>
    </location>
</feature>
<dbReference type="PROSITE" id="PS50068">
    <property type="entry name" value="LDLRA_2"/>
    <property type="match status" value="7"/>
</dbReference>
<keyword evidence="11" id="KW-1003">Cell membrane</keyword>
<dbReference type="GeneID" id="106464933"/>
<evidence type="ECO:0000256" key="20">
    <source>
        <dbReference type="ARBA" id="ARBA00023170"/>
    </source>
</evidence>
<feature type="disulfide bond" evidence="25">
    <location>
        <begin position="1177"/>
        <end position="1192"/>
    </location>
</feature>
<reference evidence="30" key="1">
    <citation type="submission" date="2025-08" db="UniProtKB">
        <authorList>
            <consortium name="RefSeq"/>
        </authorList>
    </citation>
    <scope>IDENTIFICATION</scope>
    <source>
        <tissue evidence="30">Muscle</tissue>
    </source>
</reference>
<dbReference type="InterPro" id="IPR013783">
    <property type="entry name" value="Ig-like_fold"/>
</dbReference>
<dbReference type="SUPFAM" id="SSF63825">
    <property type="entry name" value="YWTD domain"/>
    <property type="match status" value="1"/>
</dbReference>
<sequence length="1716" mass="193710">MMATNARIVWIWSLFVFILVLFEAINYCDGRRYGFPARTLHSYSTEKNKDFLPTTFSGHSDSHSSSKQVVELSNTITYNQLPEEESGDSYTGFRKYDTGNFIVGRPGREKRSPATTHKPIINHFPLNDSHEQLSVLWAGKNSKIVICLARNRVIQEGSSSKVFFSYNYGKTFSEVQEKFMRISPEKTSTISMFYISPVTNNRYIFTDVTHGYLFLTQDFGETFESASVPFKPEVIAFHPTRADVVLGMDKNDKEKKLWLSEDFGVTWNELDRHVKAFFWGVENIDADDVLFVERQEPEKRSTVLKLRLFKAELEKEVLLTNAEDFEVREKYIFATKKQQLFGSNNKNGTLQLWISYNRGPFQNSRFPNHLDRKDFYIADASEDQVFVCVMHDAFETNLYISDVKGTSFSLSLERVLYLSSKAPLPGLYDSEDSLVDIHKVDGLRGVYIATQVKKGAHMENLLENLVSVISFDKGGEWAPLRPPKVDSNGNPISCQLSEGCSLHLTHKFNQVFHTNVPPILSKESAVGIIVGSGVVGKSLKGHPSVFVSSDAGISWHEILNGNYQYTFGDFGGIIVAVQLYNRGGETNWLLYSLDMGETWTRANFTEPENSIRVYGLMTEPGEKTTVFTIFGSLPNHHQWLLVKVDLQNVFLYTCKKEDYKEWIPHAPNTPCLLGRKQVFERRIAHVLCYNGRDYERPVREEECPCSREDYECDFGFKEDDIIHMCVRDSDSEGNPYAIPDTCSPSNFYNRTKGYRKVSGDTCKGGSNYRYDPELISCPDKSETEFLLFAQRTKVSRIPLNTDSVTWDTLALPDLKNVIAVDYDYHNNCVFWADINQKKIMRMCLDGQKSAEVLVEKDLMIIEGLAFDWISKNLYFVDGGLARVEVIRTDINYAGRMRRELINKTMVDKPRGIAVHPARGLMFLTDWSSSKPSVARAYLDGSNFVRLFDKSVVTWPNGIAVDYLSDRIFWVDARKDYVASADLDGQHFRYVLKGGLIIPHPFSVTVFKDWIYFDDWNRGQILEANKVDGAGLKVLVGDLSQPMALKAFGHGVQQGTNMCQNITHGMCSHLCMGRPNNSRTCLCPDGMKIQKLIDGNEKCLCPNGEALRKNGTCVALNSTCAPEQFTCSNGLCIPNLWKCDGDNDCGDNSDEYNCQLHTCDENQFLCPSGRCIPNTWKCDTDKDCEDGSDEKDCHFKACGEMEFQCDNGRCIQEQFRCDFDNDCGDGTDESNCTTTAVPTTSSSTSSPEVFNTTCASFMMRCDNEHCIPFWWQCDGVDDCGDNSDEESCGSSENSTKAEVVTAEVANATCGEDHFRCLSGKCIRNSWVCDGNKECEDGDDEKDCSGVATCGPTDFHCFMSMGCVPQSDVCNGIPNCGDNSDEWNCNDKSINATLPVTCNPSQFTCHSGECLSLQNRCDNKPDCYDGSDEEGCTDVYRVEYLTVDVKSVSTTGFTVMWKKPIKTLDFEYKLSYRFVVLLKFLHVDQLSSSAQKVGTVCLPFGGVTETKTVEMVYFSPPTPPLSITVNGSEHKKAITFYFKPGETYTFWVTAISGRLESLNSLPAQLSFAEDFIIQPVTKLRKQAITNTSVTLVWDKLKEKVDGYIVEYRNQYEHENYLWMKKKTKEPSIKISPLAPGSKYTFRVCGYNGEFKGGESKLDIITPGKPLQSVNVTKQEVNGTRIRLEWTPVDDGRHVKWVYGIYLLHPSSRIPSMSVLSLY</sequence>
<dbReference type="Gene3D" id="2.120.10.30">
    <property type="entry name" value="TolB, C-terminal domain"/>
    <property type="match status" value="1"/>
</dbReference>
<dbReference type="Pfam" id="PF00057">
    <property type="entry name" value="Ldl_recept_a"/>
    <property type="match status" value="7"/>
</dbReference>
<feature type="disulfide bond" evidence="25">
    <location>
        <begin position="1415"/>
        <end position="1430"/>
    </location>
</feature>
<feature type="disulfide bond" evidence="25">
    <location>
        <begin position="1308"/>
        <end position="1320"/>
    </location>
</feature>
<keyword evidence="27" id="KW-0732">Signal</keyword>
<keyword evidence="14" id="KW-0677">Repeat</keyword>
<feature type="disulfide bond" evidence="25">
    <location>
        <begin position="1315"/>
        <end position="1333"/>
    </location>
</feature>
<evidence type="ECO:0000256" key="12">
    <source>
        <dbReference type="ARBA" id="ARBA00022536"/>
    </source>
</evidence>
<dbReference type="SUPFAM" id="SSF57424">
    <property type="entry name" value="LDL receptor-like module"/>
    <property type="match status" value="7"/>
</dbReference>
<dbReference type="InterPro" id="IPR031777">
    <property type="entry name" value="Sortilin_C"/>
</dbReference>
<evidence type="ECO:0000256" key="13">
    <source>
        <dbReference type="ARBA" id="ARBA00022583"/>
    </source>
</evidence>
<evidence type="ECO:0000256" key="16">
    <source>
        <dbReference type="ARBA" id="ARBA00022824"/>
    </source>
</evidence>
<dbReference type="InterPro" id="IPR003961">
    <property type="entry name" value="FN3_dom"/>
</dbReference>
<dbReference type="InterPro" id="IPR050310">
    <property type="entry name" value="VPS10-sortilin"/>
</dbReference>
<evidence type="ECO:0000256" key="5">
    <source>
        <dbReference type="ARBA" id="ARBA00004393"/>
    </source>
</evidence>
<feature type="chain" id="PRO_5046218154" description="Sortilin-related receptor" evidence="27">
    <location>
        <begin position="31"/>
        <end position="1716"/>
    </location>
</feature>
<dbReference type="InterPro" id="IPR002172">
    <property type="entry name" value="LDrepeatLR_classA_rpt"/>
</dbReference>
<dbReference type="InterPro" id="IPR006581">
    <property type="entry name" value="VPS10"/>
</dbReference>
<evidence type="ECO:0000256" key="19">
    <source>
        <dbReference type="ARBA" id="ARBA00023157"/>
    </source>
</evidence>
<keyword evidence="21" id="KW-0325">Glycoprotein</keyword>
<dbReference type="Proteomes" id="UP000694941">
    <property type="component" value="Unplaced"/>
</dbReference>
<evidence type="ECO:0000256" key="4">
    <source>
        <dbReference type="ARBA" id="ARBA00004251"/>
    </source>
</evidence>
<evidence type="ECO:0000256" key="27">
    <source>
        <dbReference type="SAM" id="SignalP"/>
    </source>
</evidence>
<feature type="disulfide bond" evidence="25">
    <location>
        <begin position="1197"/>
        <end position="1209"/>
    </location>
</feature>
<feature type="disulfide bond" evidence="25">
    <location>
        <begin position="1204"/>
        <end position="1222"/>
    </location>
</feature>
<keyword evidence="19 25" id="KW-1015">Disulfide bond</keyword>
<evidence type="ECO:0000256" key="7">
    <source>
        <dbReference type="ARBA" id="ARBA00004545"/>
    </source>
</evidence>
<evidence type="ECO:0000256" key="17">
    <source>
        <dbReference type="ARBA" id="ARBA00023034"/>
    </source>
</evidence>
<comment type="similarity">
    <text evidence="8">Belongs to the VPS10-related sortilin family. SORL1 subfamily.</text>
</comment>
<comment type="subcellular location">
    <subcellularLocation>
        <location evidence="4">Cell membrane</location>
        <topology evidence="4">Single-pass type I membrane protein</topology>
    </subcellularLocation>
    <subcellularLocation>
        <location evidence="3">Cytoplasmic vesicle</location>
        <location evidence="3">Secretory vesicle membrane</location>
        <topology evidence="3">Single-pass type I membrane protein</topology>
    </subcellularLocation>
    <subcellularLocation>
        <location evidence="2">Early endosome membrane</location>
        <topology evidence="2">Single-pass type I membrane protein</topology>
    </subcellularLocation>
    <subcellularLocation>
        <location evidence="1">Endoplasmic reticulum membrane</location>
        <topology evidence="1">Single-pass type I membrane protein</topology>
    </subcellularLocation>
    <subcellularLocation>
        <location evidence="7">Endosome</location>
        <location evidence="7">Multivesicular body membrane</location>
        <topology evidence="7">Single-pass type I membrane protein</topology>
    </subcellularLocation>
    <subcellularLocation>
        <location evidence="5">Golgi apparatus</location>
        <location evidence="5">trans-Golgi network membrane</location>
        <topology evidence="5">Single-pass type I membrane protein</topology>
    </subcellularLocation>
    <subcellularLocation>
        <location evidence="6">Recycling endosome membrane</location>
        <topology evidence="6">Single-pass type I membrane protein</topology>
    </subcellularLocation>
</comment>
<dbReference type="Gene3D" id="3.30.60.270">
    <property type="match status" value="1"/>
</dbReference>
<evidence type="ECO:0000256" key="3">
    <source>
        <dbReference type="ARBA" id="ARBA00004212"/>
    </source>
</evidence>